<dbReference type="RefSeq" id="WP_131755936.1">
    <property type="nucleotide sequence ID" value="NZ_CAACUY010000010.1"/>
</dbReference>
<gene>
    <name evidence="1" type="ORF">ACFQZM_47880</name>
</gene>
<dbReference type="Proteomes" id="UP001597063">
    <property type="component" value="Unassembled WGS sequence"/>
</dbReference>
<keyword evidence="2" id="KW-1185">Reference proteome</keyword>
<dbReference type="InterPro" id="IPR036291">
    <property type="entry name" value="NAD(P)-bd_dom_sf"/>
</dbReference>
<sequence length="109" mass="11840">MRRWLLYGANGYTGELIARETRKRGLQPVLASRNLAAVKPLACVRTRTHYLDITGEMDVFAYARQIDGLAPRAGAHMPATLSGADLITRLPGSSPLTISTPHATEGTHQ</sequence>
<comment type="caution">
    <text evidence="1">The sequence shown here is derived from an EMBL/GenBank/DDBJ whole genome shotgun (WGS) entry which is preliminary data.</text>
</comment>
<dbReference type="SUPFAM" id="SSF51735">
    <property type="entry name" value="NAD(P)-binding Rossmann-fold domains"/>
    <property type="match status" value="1"/>
</dbReference>
<organism evidence="1 2">
    <name type="scientific">Actinomadura fibrosa</name>
    <dbReference type="NCBI Taxonomy" id="111802"/>
    <lineage>
        <taxon>Bacteria</taxon>
        <taxon>Bacillati</taxon>
        <taxon>Actinomycetota</taxon>
        <taxon>Actinomycetes</taxon>
        <taxon>Streptosporangiales</taxon>
        <taxon>Thermomonosporaceae</taxon>
        <taxon>Actinomadura</taxon>
    </lineage>
</organism>
<evidence type="ECO:0000313" key="1">
    <source>
        <dbReference type="EMBL" id="MFD0692281.1"/>
    </source>
</evidence>
<accession>A0ABW2Y120</accession>
<dbReference type="EMBL" id="JBHTGP010000038">
    <property type="protein sequence ID" value="MFD0692281.1"/>
    <property type="molecule type" value="Genomic_DNA"/>
</dbReference>
<proteinExistence type="predicted"/>
<protein>
    <recommendedName>
        <fullName evidence="3">Saccharopine dehydrogenase NADP binding domain-containing protein</fullName>
    </recommendedName>
</protein>
<name>A0ABW2Y120_9ACTN</name>
<evidence type="ECO:0000313" key="2">
    <source>
        <dbReference type="Proteomes" id="UP001597063"/>
    </source>
</evidence>
<evidence type="ECO:0008006" key="3">
    <source>
        <dbReference type="Google" id="ProtNLM"/>
    </source>
</evidence>
<dbReference type="PANTHER" id="PTHR43781:SF1">
    <property type="entry name" value="SACCHAROPINE DEHYDROGENASE"/>
    <property type="match status" value="1"/>
</dbReference>
<reference evidence="2" key="1">
    <citation type="journal article" date="2019" name="Int. J. Syst. Evol. Microbiol.">
        <title>The Global Catalogue of Microorganisms (GCM) 10K type strain sequencing project: providing services to taxonomists for standard genome sequencing and annotation.</title>
        <authorList>
            <consortium name="The Broad Institute Genomics Platform"/>
            <consortium name="The Broad Institute Genome Sequencing Center for Infectious Disease"/>
            <person name="Wu L."/>
            <person name="Ma J."/>
        </authorList>
    </citation>
    <scope>NUCLEOTIDE SEQUENCE [LARGE SCALE GENOMIC DNA]</scope>
    <source>
        <strain evidence="2">JCM 9371</strain>
    </source>
</reference>
<dbReference type="PANTHER" id="PTHR43781">
    <property type="entry name" value="SACCHAROPINE DEHYDROGENASE"/>
    <property type="match status" value="1"/>
</dbReference>